<protein>
    <submittedName>
        <fullName evidence="5">Protein DGCR14</fullName>
    </submittedName>
</protein>
<feature type="compositionally biased region" description="Basic and acidic residues" evidence="4">
    <location>
        <begin position="111"/>
        <end position="126"/>
    </location>
</feature>
<evidence type="ECO:0000256" key="1">
    <source>
        <dbReference type="ARBA" id="ARBA00004123"/>
    </source>
</evidence>
<dbReference type="InterPro" id="IPR019148">
    <property type="entry name" value="Nuclear_protein_DGCR14_ESS-2"/>
</dbReference>
<organism evidence="5">
    <name type="scientific">Phallusia mammillata</name>
    <dbReference type="NCBI Taxonomy" id="59560"/>
    <lineage>
        <taxon>Eukaryota</taxon>
        <taxon>Metazoa</taxon>
        <taxon>Chordata</taxon>
        <taxon>Tunicata</taxon>
        <taxon>Ascidiacea</taxon>
        <taxon>Phlebobranchia</taxon>
        <taxon>Ascidiidae</taxon>
        <taxon>Phallusia</taxon>
    </lineage>
</organism>
<dbReference type="GO" id="GO:0071013">
    <property type="term" value="C:catalytic step 2 spliceosome"/>
    <property type="evidence" value="ECO:0007669"/>
    <property type="project" value="TreeGrafter"/>
</dbReference>
<dbReference type="EMBL" id="LR784467">
    <property type="protein sequence ID" value="CAB3237496.1"/>
    <property type="molecule type" value="mRNA"/>
</dbReference>
<proteinExistence type="evidence at transcript level"/>
<keyword evidence="3" id="KW-0539">Nucleus</keyword>
<comment type="similarity">
    <text evidence="2">Belongs to the ESS2 family.</text>
</comment>
<name>A0A6F9DB09_9ASCI</name>
<feature type="region of interest" description="Disordered" evidence="4">
    <location>
        <begin position="385"/>
        <end position="502"/>
    </location>
</feature>
<evidence type="ECO:0000256" key="3">
    <source>
        <dbReference type="ARBA" id="ARBA00023242"/>
    </source>
</evidence>
<feature type="compositionally biased region" description="Polar residues" evidence="4">
    <location>
        <begin position="479"/>
        <end position="492"/>
    </location>
</feature>
<feature type="region of interest" description="Disordered" evidence="4">
    <location>
        <begin position="89"/>
        <end position="156"/>
    </location>
</feature>
<evidence type="ECO:0000313" key="5">
    <source>
        <dbReference type="EMBL" id="CAB3237496.1"/>
    </source>
</evidence>
<dbReference type="AlphaFoldDB" id="A0A6F9DB09"/>
<reference evidence="5" key="1">
    <citation type="submission" date="2020-04" db="EMBL/GenBank/DDBJ databases">
        <authorList>
            <person name="Neveu A P."/>
        </authorList>
    </citation>
    <scope>NUCLEOTIDE SEQUENCE</scope>
    <source>
        <tissue evidence="5">Whole embryo</tissue>
    </source>
</reference>
<comment type="subcellular location">
    <subcellularLocation>
        <location evidence="1">Nucleus</location>
    </subcellularLocation>
</comment>
<feature type="compositionally biased region" description="Polar residues" evidence="4">
    <location>
        <begin position="409"/>
        <end position="423"/>
    </location>
</feature>
<accession>A0A6F9DB09</accession>
<sequence>MKKVETREKLALAVTSIEGHVSMKRKVPKEVLDEESYTENVEKIIVRDFFPDHEHLKDQKEYLDAEERKDFEKMRQIALKYAAVQRGSTPASFIGNTPLPSPATFETPLAGDKRSSSSTKRNKEQVNAEPADSFTGDHESSSVSASNKPAEKKDNEVGLDKFLSKYTSEDNESFEGIMEKAEQARREKHSWLYEAEKNHAVVSEKILQLEGSSSETLAITDVPDKNGDSLGGEGKTKPIHMWKYTNKNALMYYPEGIDNPNDTAIFKKPRVIEHKNTRFANDPFKNSNCHAKIALAASESKLLSGEKVGHDGKSLIPQESPRVAGFGFVATPSPMPGVNESPLMTWGEIESTPARADGNFTPGPSFRFPEDSERDKLTYKMVDQHTKKKRAKKDAALKQMKASVLGTPKTGSIMSAERLNTLSPAARRLVNKKFNLGSDRALKASYTPTPSQRRTRGSETPIAKTPTPNSRKTPKNPTPGRSITDNLLNIPSKTRKAASDFF</sequence>
<gene>
    <name evidence="5" type="primary">Dgcr14</name>
</gene>
<dbReference type="Pfam" id="PF09751">
    <property type="entry name" value="Es2"/>
    <property type="match status" value="1"/>
</dbReference>
<dbReference type="PANTHER" id="PTHR12940">
    <property type="entry name" value="ES-2 PROTEIN - RELATED"/>
    <property type="match status" value="1"/>
</dbReference>
<dbReference type="PANTHER" id="PTHR12940:SF0">
    <property type="entry name" value="SPLICING FACTOR ESS-2 HOMOLOG"/>
    <property type="match status" value="1"/>
</dbReference>
<evidence type="ECO:0000256" key="2">
    <source>
        <dbReference type="ARBA" id="ARBA00009072"/>
    </source>
</evidence>
<evidence type="ECO:0000256" key="4">
    <source>
        <dbReference type="SAM" id="MobiDB-lite"/>
    </source>
</evidence>